<evidence type="ECO:0000313" key="1">
    <source>
        <dbReference type="EMBL" id="CRH06517.1"/>
    </source>
</evidence>
<dbReference type="AlphaFoldDB" id="A0A1S7LK66"/>
<accession>A0A1S7LK66</accession>
<dbReference type="PROSITE" id="PS51257">
    <property type="entry name" value="PROKAR_LIPOPROTEIN"/>
    <property type="match status" value="1"/>
</dbReference>
<dbReference type="EMBL" id="LO017727">
    <property type="protein sequence ID" value="CRH06517.1"/>
    <property type="molecule type" value="Genomic_DNA"/>
</dbReference>
<name>A0A1S7LK66_MAGMO</name>
<sequence>MKRFKLEQSEKEIYTATSGLALAGACLDRYVNLDKELKKAQSLRRGISHADLLAAIWVCCCRARATLRRLRSSEKIDFSWRHLA</sequence>
<reference evidence="1" key="1">
    <citation type="submission" date="2015-04" db="EMBL/GenBank/DDBJ databases">
        <authorList>
            <person name="Syromyatnikov M.Y."/>
            <person name="Popov V.N."/>
        </authorList>
    </citation>
    <scope>NUCLEOTIDE SEQUENCE</scope>
    <source>
        <strain evidence="1">MO-1</strain>
    </source>
</reference>
<proteinExistence type="predicted"/>
<protein>
    <submittedName>
        <fullName evidence="1">Uncharacterized protein</fullName>
    </submittedName>
</protein>
<gene>
    <name evidence="1" type="ORF">MAGMO_2357</name>
</gene>
<organism evidence="1">
    <name type="scientific">Magnetococcus massalia (strain MO-1)</name>
    <dbReference type="NCBI Taxonomy" id="451514"/>
    <lineage>
        <taxon>Bacteria</taxon>
        <taxon>Pseudomonadati</taxon>
        <taxon>Pseudomonadota</taxon>
        <taxon>Magnetococcia</taxon>
        <taxon>Magnetococcales</taxon>
        <taxon>Magnetococcaceae</taxon>
        <taxon>Magnetococcus</taxon>
    </lineage>
</organism>